<dbReference type="InterPro" id="IPR001128">
    <property type="entry name" value="Cyt_P450"/>
</dbReference>
<organism evidence="2 3">
    <name type="scientific">Mus spicilegus</name>
    <name type="common">Mound-building mouse</name>
    <dbReference type="NCBI Taxonomy" id="10103"/>
    <lineage>
        <taxon>Eukaryota</taxon>
        <taxon>Metazoa</taxon>
        <taxon>Chordata</taxon>
        <taxon>Craniata</taxon>
        <taxon>Vertebrata</taxon>
        <taxon>Euteleostomi</taxon>
        <taxon>Mammalia</taxon>
        <taxon>Eutheria</taxon>
        <taxon>Euarchontoglires</taxon>
        <taxon>Glires</taxon>
        <taxon>Rodentia</taxon>
        <taxon>Myomorpha</taxon>
        <taxon>Muroidea</taxon>
        <taxon>Muridae</taxon>
        <taxon>Murinae</taxon>
        <taxon>Mus</taxon>
        <taxon>Mus</taxon>
    </lineage>
</organism>
<dbReference type="SUPFAM" id="SSF48264">
    <property type="entry name" value="Cytochrome P450"/>
    <property type="match status" value="1"/>
</dbReference>
<dbReference type="Proteomes" id="UP000694415">
    <property type="component" value="Unplaced"/>
</dbReference>
<comment type="similarity">
    <text evidence="1">Belongs to the cytochrome P450 family.</text>
</comment>
<dbReference type="PRINTS" id="PR00385">
    <property type="entry name" value="P450"/>
</dbReference>
<proteinExistence type="inferred from homology"/>
<dbReference type="PANTHER" id="PTHR24291:SF141">
    <property type="entry name" value="CYTOCHROME P450 CYP4F13-RELATED"/>
    <property type="match status" value="1"/>
</dbReference>
<reference evidence="2" key="1">
    <citation type="submission" date="2025-08" db="UniProtKB">
        <authorList>
            <consortium name="Ensembl"/>
        </authorList>
    </citation>
    <scope>IDENTIFICATION</scope>
</reference>
<dbReference type="GO" id="GO:0020037">
    <property type="term" value="F:heme binding"/>
    <property type="evidence" value="ECO:0007669"/>
    <property type="project" value="InterPro"/>
</dbReference>
<dbReference type="AlphaFoldDB" id="A0A8C6N0Y5"/>
<accession>A0A8C6N0Y5</accession>
<reference evidence="2" key="2">
    <citation type="submission" date="2025-09" db="UniProtKB">
        <authorList>
            <consortium name="Ensembl"/>
        </authorList>
    </citation>
    <scope>IDENTIFICATION</scope>
</reference>
<name>A0A8C6N0Y5_MUSSI</name>
<dbReference type="InterPro" id="IPR036396">
    <property type="entry name" value="Cyt_P450_sf"/>
</dbReference>
<dbReference type="GeneTree" id="ENSGT00940000155021"/>
<protein>
    <submittedName>
        <fullName evidence="2">Cytochrome P450, family 4, subfamily f, polypeptide 17</fullName>
    </submittedName>
</protein>
<dbReference type="PANTHER" id="PTHR24291">
    <property type="entry name" value="CYTOCHROME P450 FAMILY 4"/>
    <property type="match status" value="1"/>
</dbReference>
<dbReference type="Gene3D" id="1.10.630.10">
    <property type="entry name" value="Cytochrome P450"/>
    <property type="match status" value="1"/>
</dbReference>
<evidence type="ECO:0000256" key="1">
    <source>
        <dbReference type="ARBA" id="ARBA00010617"/>
    </source>
</evidence>
<dbReference type="GO" id="GO:0016705">
    <property type="term" value="F:oxidoreductase activity, acting on paired donors, with incorporation or reduction of molecular oxygen"/>
    <property type="evidence" value="ECO:0007669"/>
    <property type="project" value="InterPro"/>
</dbReference>
<evidence type="ECO:0000313" key="2">
    <source>
        <dbReference type="Ensembl" id="ENSMSIP00000027771.1"/>
    </source>
</evidence>
<evidence type="ECO:0000313" key="3">
    <source>
        <dbReference type="Proteomes" id="UP000694415"/>
    </source>
</evidence>
<dbReference type="GO" id="GO:0005506">
    <property type="term" value="F:iron ion binding"/>
    <property type="evidence" value="ECO:0007669"/>
    <property type="project" value="InterPro"/>
</dbReference>
<sequence length="263" mass="30576">MCFLCAKWQRLTTKGTACLDMLEHISLMTLDSLQNCVFSFDSNCQESPSEYIAAIQELSSLIVKRHHQLFLYLDFLYYCTADGRRFRKACDLVHNFTDAVIRERRRTLSSQNLDEFLKSKTKSKTLDFIDVLLLAKDEHGKELSDEDIRAEADTFMFGGHDTTASALSWILYNLARHPEYQERCRQEVQELLRDREPQEIEWDDLAQLPFLTMCIKESLRLHPPVIDLLRRCTRDIVLPDGRVIPKGVLKVKGEGRSRREASE</sequence>
<keyword evidence="3" id="KW-1185">Reference proteome</keyword>
<dbReference type="GO" id="GO:0004497">
    <property type="term" value="F:monooxygenase activity"/>
    <property type="evidence" value="ECO:0007669"/>
    <property type="project" value="InterPro"/>
</dbReference>
<dbReference type="InterPro" id="IPR050196">
    <property type="entry name" value="Cytochrome_P450_Monoox"/>
</dbReference>
<dbReference type="Ensembl" id="ENSMSIT00000035014.1">
    <property type="protein sequence ID" value="ENSMSIP00000027771.1"/>
    <property type="gene ID" value="ENSMSIG00000023319.1"/>
</dbReference>
<dbReference type="Pfam" id="PF00067">
    <property type="entry name" value="p450"/>
    <property type="match status" value="1"/>
</dbReference>